<dbReference type="SUPFAM" id="SSF50814">
    <property type="entry name" value="Lipocalins"/>
    <property type="match status" value="1"/>
</dbReference>
<accession>A0A7R9MGI9</accession>
<reference evidence="1" key="1">
    <citation type="submission" date="2020-11" db="EMBL/GenBank/DDBJ databases">
        <authorList>
            <person name="Tran Van P."/>
        </authorList>
    </citation>
    <scope>NUCLEOTIDE SEQUENCE</scope>
</reference>
<gene>
    <name evidence="1" type="ORF">ONB1V03_LOCUS16405</name>
</gene>
<sequence>MPKCNGYAYCEFQLVNWTMVRTSCYPEQFNHQCQVPYQPNFWRGQLFILDTDYQTYLLTYSCLMLNEHTIVHSETLHQIGDRLPVPVLSVPTMTEQHR</sequence>
<dbReference type="Proteomes" id="UP000728032">
    <property type="component" value="Unassembled WGS sequence"/>
</dbReference>
<protein>
    <submittedName>
        <fullName evidence="1">Uncharacterized protein</fullName>
    </submittedName>
</protein>
<keyword evidence="2" id="KW-1185">Reference proteome</keyword>
<dbReference type="InterPro" id="IPR012674">
    <property type="entry name" value="Calycin"/>
</dbReference>
<evidence type="ECO:0000313" key="2">
    <source>
        <dbReference type="Proteomes" id="UP000728032"/>
    </source>
</evidence>
<dbReference type="AlphaFoldDB" id="A0A7R9MGI9"/>
<evidence type="ECO:0000313" key="1">
    <source>
        <dbReference type="EMBL" id="CAD7659834.1"/>
    </source>
</evidence>
<proteinExistence type="predicted"/>
<organism evidence="1">
    <name type="scientific">Oppiella nova</name>
    <dbReference type="NCBI Taxonomy" id="334625"/>
    <lineage>
        <taxon>Eukaryota</taxon>
        <taxon>Metazoa</taxon>
        <taxon>Ecdysozoa</taxon>
        <taxon>Arthropoda</taxon>
        <taxon>Chelicerata</taxon>
        <taxon>Arachnida</taxon>
        <taxon>Acari</taxon>
        <taxon>Acariformes</taxon>
        <taxon>Sarcoptiformes</taxon>
        <taxon>Oribatida</taxon>
        <taxon>Brachypylina</taxon>
        <taxon>Oppioidea</taxon>
        <taxon>Oppiidae</taxon>
        <taxon>Oppiella</taxon>
    </lineage>
</organism>
<dbReference type="Gene3D" id="2.40.128.20">
    <property type="match status" value="1"/>
</dbReference>
<name>A0A7R9MGI9_9ACAR</name>
<dbReference type="EMBL" id="OC933266">
    <property type="protein sequence ID" value="CAD7659834.1"/>
    <property type="molecule type" value="Genomic_DNA"/>
</dbReference>
<dbReference type="EMBL" id="CAJPVJ010018441">
    <property type="protein sequence ID" value="CAG2176972.1"/>
    <property type="molecule type" value="Genomic_DNA"/>
</dbReference>